<organism evidence="1 2">
    <name type="scientific">Lactococcus lactis subsp. lactis</name>
    <name type="common">Streptococcus lactis</name>
    <dbReference type="NCBI Taxonomy" id="1360"/>
    <lineage>
        <taxon>Bacteria</taxon>
        <taxon>Bacillati</taxon>
        <taxon>Bacillota</taxon>
        <taxon>Bacilli</taxon>
        <taxon>Lactobacillales</taxon>
        <taxon>Streptococcaceae</taxon>
        <taxon>Lactococcus</taxon>
    </lineage>
</organism>
<sequence>MVDFKRFFLQKKDNVQETEVFSEKKLEFDRIITAASKIIESYQKTDESELHPIYAFSKQFSDFITSKIALKSYALEADSDEVDFSLDQLLKISFLKEYVIQTDFYVREEDYGISHKTNTEVYDGDFTLSLGRMPFIVSPWNYKRTTTQILEMEVPKNKFDSESFNWNLNNILYYPIGLVNCRGGNHSQYVAKLKSDVQTRIRTVLNIEQLYDFVHFNGSQFEYNYPNDPASLFEKDYTIKNEDEFYYGVLFEIGRLILKWDIEKDIIPKNIKNVIKQLHKV</sequence>
<dbReference type="Proteomes" id="UP000234865">
    <property type="component" value="Unassembled WGS sequence"/>
</dbReference>
<gene>
    <name evidence="1" type="ORF">CYU10_000006</name>
</gene>
<comment type="caution">
    <text evidence="1">The sequence shown here is derived from an EMBL/GenBank/DDBJ whole genome shotgun (WGS) entry which is preliminary data.</text>
</comment>
<reference evidence="2" key="1">
    <citation type="submission" date="2016-08" db="EMBL/GenBank/DDBJ databases">
        <title>Comparative genomics of Lactococcus lactis strain WFLU12 isolated from the gastrointestinal tract of wild olive flounder (Paralichythys olivaceus).</title>
        <authorList>
            <person name="Nguyen T.L."/>
            <person name="Kim D.-H."/>
        </authorList>
    </citation>
    <scope>NUCLEOTIDE SEQUENCE [LARGE SCALE GENOMIC DNA]</scope>
    <source>
        <strain evidence="2">WFLU12</strain>
    </source>
</reference>
<dbReference type="AlphaFoldDB" id="A0A2N5WAC8"/>
<dbReference type="InterPro" id="IPR046556">
    <property type="entry name" value="DUF6710"/>
</dbReference>
<name>A0A2N5WAC8_LACLL</name>
<dbReference type="RefSeq" id="WP_095586272.1">
    <property type="nucleotide sequence ID" value="NZ_PKRZ01000001.1"/>
</dbReference>
<protein>
    <submittedName>
        <fullName evidence="1">Uncharacterized protein</fullName>
    </submittedName>
</protein>
<dbReference type="EMBL" id="PKRZ01000001">
    <property type="protein sequence ID" value="PLW59168.1"/>
    <property type="molecule type" value="Genomic_DNA"/>
</dbReference>
<evidence type="ECO:0000313" key="2">
    <source>
        <dbReference type="Proteomes" id="UP000234865"/>
    </source>
</evidence>
<evidence type="ECO:0000313" key="1">
    <source>
        <dbReference type="EMBL" id="PLW59168.1"/>
    </source>
</evidence>
<proteinExistence type="predicted"/>
<accession>A0A2N5WAC8</accession>
<dbReference type="Pfam" id="PF20457">
    <property type="entry name" value="DUF6710"/>
    <property type="match status" value="1"/>
</dbReference>